<name>A0ABW2FC10_9BACL</name>
<keyword evidence="3" id="KW-0949">S-adenosyl-L-methionine</keyword>
<dbReference type="InterPro" id="IPR050362">
    <property type="entry name" value="Cation-dep_OMT"/>
</dbReference>
<proteinExistence type="predicted"/>
<keyword evidence="2 4" id="KW-0808">Transferase</keyword>
<dbReference type="GO" id="GO:0008168">
    <property type="term" value="F:methyltransferase activity"/>
    <property type="evidence" value="ECO:0007669"/>
    <property type="project" value="UniProtKB-KW"/>
</dbReference>
<keyword evidence="5" id="KW-1185">Reference proteome</keyword>
<evidence type="ECO:0000256" key="1">
    <source>
        <dbReference type="ARBA" id="ARBA00022603"/>
    </source>
</evidence>
<organism evidence="4 5">
    <name type="scientific">Cohnella cellulosilytica</name>
    <dbReference type="NCBI Taxonomy" id="986710"/>
    <lineage>
        <taxon>Bacteria</taxon>
        <taxon>Bacillati</taxon>
        <taxon>Bacillota</taxon>
        <taxon>Bacilli</taxon>
        <taxon>Bacillales</taxon>
        <taxon>Paenibacillaceae</taxon>
        <taxon>Cohnella</taxon>
    </lineage>
</organism>
<dbReference type="EC" id="2.1.1.-" evidence="4"/>
<comment type="caution">
    <text evidence="4">The sequence shown here is derived from an EMBL/GenBank/DDBJ whole genome shotgun (WGS) entry which is preliminary data.</text>
</comment>
<dbReference type="Pfam" id="PF01596">
    <property type="entry name" value="Methyltransf_3"/>
    <property type="match status" value="1"/>
</dbReference>
<evidence type="ECO:0000256" key="2">
    <source>
        <dbReference type="ARBA" id="ARBA00022679"/>
    </source>
</evidence>
<dbReference type="PANTHER" id="PTHR10509:SF14">
    <property type="entry name" value="CAFFEOYL-COA O-METHYLTRANSFERASE 3-RELATED"/>
    <property type="match status" value="1"/>
</dbReference>
<dbReference type="SUPFAM" id="SSF53335">
    <property type="entry name" value="S-adenosyl-L-methionine-dependent methyltransferases"/>
    <property type="match status" value="1"/>
</dbReference>
<protein>
    <submittedName>
        <fullName evidence="4">O-methyltransferase</fullName>
        <ecNumber evidence="4">2.1.1.-</ecNumber>
    </submittedName>
</protein>
<dbReference type="Proteomes" id="UP001596378">
    <property type="component" value="Unassembled WGS sequence"/>
</dbReference>
<evidence type="ECO:0000256" key="3">
    <source>
        <dbReference type="ARBA" id="ARBA00022691"/>
    </source>
</evidence>
<evidence type="ECO:0000313" key="5">
    <source>
        <dbReference type="Proteomes" id="UP001596378"/>
    </source>
</evidence>
<dbReference type="InterPro" id="IPR029063">
    <property type="entry name" value="SAM-dependent_MTases_sf"/>
</dbReference>
<accession>A0ABW2FC10</accession>
<dbReference type="PANTHER" id="PTHR10509">
    <property type="entry name" value="O-METHYLTRANSFERASE-RELATED"/>
    <property type="match status" value="1"/>
</dbReference>
<gene>
    <name evidence="4" type="ORF">ACFQMJ_12595</name>
</gene>
<dbReference type="EMBL" id="JBHTAI010000007">
    <property type="protein sequence ID" value="MFC7149368.1"/>
    <property type="molecule type" value="Genomic_DNA"/>
</dbReference>
<dbReference type="PROSITE" id="PS51682">
    <property type="entry name" value="SAM_OMT_I"/>
    <property type="match status" value="1"/>
</dbReference>
<dbReference type="InterPro" id="IPR002935">
    <property type="entry name" value="SAM_O-MeTrfase"/>
</dbReference>
<sequence>MEEWTMGEWTPNTYFDSLYESDRDLERVAERLQAEGMRDISVAAGYGRLLTFLVAATGARRVLEIGALGGYSGICLARALPEDGRLVSLELKREYAELARENLTAAGLGDKAEYRVGEAAASLEELKREGARFDFFFIDADKENYPHYLEACIALANRGAVIAADNTLLGGKTIDETRQGPSARAMRHFNQTIARDERLQGVHLSAFDGLALARVLSGMPD</sequence>
<reference evidence="5" key="1">
    <citation type="journal article" date="2019" name="Int. J. Syst. Evol. Microbiol.">
        <title>The Global Catalogue of Microorganisms (GCM) 10K type strain sequencing project: providing services to taxonomists for standard genome sequencing and annotation.</title>
        <authorList>
            <consortium name="The Broad Institute Genomics Platform"/>
            <consortium name="The Broad Institute Genome Sequencing Center for Infectious Disease"/>
            <person name="Wu L."/>
            <person name="Ma J."/>
        </authorList>
    </citation>
    <scope>NUCLEOTIDE SEQUENCE [LARGE SCALE GENOMIC DNA]</scope>
    <source>
        <strain evidence="5">KCTC 12907</strain>
    </source>
</reference>
<keyword evidence="1 4" id="KW-0489">Methyltransferase</keyword>
<dbReference type="Gene3D" id="3.40.50.150">
    <property type="entry name" value="Vaccinia Virus protein VP39"/>
    <property type="match status" value="1"/>
</dbReference>
<dbReference type="GO" id="GO:0032259">
    <property type="term" value="P:methylation"/>
    <property type="evidence" value="ECO:0007669"/>
    <property type="project" value="UniProtKB-KW"/>
</dbReference>
<evidence type="ECO:0000313" key="4">
    <source>
        <dbReference type="EMBL" id="MFC7149368.1"/>
    </source>
</evidence>